<gene>
    <name evidence="5" type="ORF">DC041_0001949</name>
</gene>
<evidence type="ECO:0000256" key="3">
    <source>
        <dbReference type="ARBA" id="ARBA00022835"/>
    </source>
</evidence>
<dbReference type="PANTHER" id="PTHR12686:SF8">
    <property type="entry name" value="EXOSOME COMPLEX COMPONENT CSL4"/>
    <property type="match status" value="1"/>
</dbReference>
<protein>
    <submittedName>
        <fullName evidence="5">Exosome complex component CSL4</fullName>
    </submittedName>
</protein>
<accession>A0A430QEG3</accession>
<dbReference type="SUPFAM" id="SSF50249">
    <property type="entry name" value="Nucleic acid-binding proteins"/>
    <property type="match status" value="1"/>
</dbReference>
<dbReference type="GO" id="GO:0000176">
    <property type="term" value="C:nuclear exosome (RNase complex)"/>
    <property type="evidence" value="ECO:0007669"/>
    <property type="project" value="TreeGrafter"/>
</dbReference>
<name>A0A430QEG3_SCHBO</name>
<comment type="subcellular location">
    <subcellularLocation>
        <location evidence="1">Nucleus</location>
        <location evidence="1">Nucleolus</location>
    </subcellularLocation>
</comment>
<evidence type="ECO:0000313" key="6">
    <source>
        <dbReference type="Proteomes" id="UP000290809"/>
    </source>
</evidence>
<comment type="caution">
    <text evidence="5">The sequence shown here is derived from an EMBL/GenBank/DDBJ whole genome shotgun (WGS) entry which is preliminary data.</text>
</comment>
<dbReference type="SUPFAM" id="SSF110324">
    <property type="entry name" value="Ribosomal L27 protein-like"/>
    <property type="match status" value="1"/>
</dbReference>
<organism evidence="5 6">
    <name type="scientific">Schistosoma bovis</name>
    <name type="common">Blood fluke</name>
    <dbReference type="NCBI Taxonomy" id="6184"/>
    <lineage>
        <taxon>Eukaryota</taxon>
        <taxon>Metazoa</taxon>
        <taxon>Spiralia</taxon>
        <taxon>Lophotrochozoa</taxon>
        <taxon>Platyhelminthes</taxon>
        <taxon>Trematoda</taxon>
        <taxon>Digenea</taxon>
        <taxon>Strigeidida</taxon>
        <taxon>Schistosomatoidea</taxon>
        <taxon>Schistosomatidae</taxon>
        <taxon>Schistosoma</taxon>
    </lineage>
</organism>
<dbReference type="Gene3D" id="2.40.50.140">
    <property type="entry name" value="Nucleic acid-binding proteins"/>
    <property type="match status" value="1"/>
</dbReference>
<dbReference type="InterPro" id="IPR012340">
    <property type="entry name" value="NA-bd_OB-fold"/>
</dbReference>
<feature type="domain" description="Exosome complex component CSL4 C-terminal" evidence="4">
    <location>
        <begin position="109"/>
        <end position="149"/>
    </location>
</feature>
<dbReference type="InterPro" id="IPR039771">
    <property type="entry name" value="Csl4"/>
</dbReference>
<dbReference type="GO" id="GO:0005730">
    <property type="term" value="C:nucleolus"/>
    <property type="evidence" value="ECO:0007669"/>
    <property type="project" value="UniProtKB-SubCell"/>
</dbReference>
<dbReference type="STRING" id="6184.A0A430QEG3"/>
<keyword evidence="6" id="KW-1185">Reference proteome</keyword>
<keyword evidence="3" id="KW-0271">Exosome</keyword>
<dbReference type="EMBL" id="QMKO01001856">
    <property type="protein sequence ID" value="RTG86121.1"/>
    <property type="molecule type" value="Genomic_DNA"/>
</dbReference>
<sequence>MCSSRIVVPGDLISPLDVNKKSGPSTYCCSGNILSSAFGYVKEESHTDGSVCLSINSLLMLENIFSCAVENFWHSSLHRVNCVGQSKLVSSITRRFVRCDIVAIGEVCLAGPFKGLIRREDIRATQRDQAEPGCCFRPGDIVRARVINLLGPGAYTNAGSFMSSTSPQTLSTLLTTQAISCSVAATNDANISGSSSVCLLSTAEPDLGVVLGLGRSPDNSFLELLGSTSGSPLVPVGWTEMLCPHTLTRYPRKVARVPDELITQLICAQIE</sequence>
<reference evidence="5 6" key="1">
    <citation type="journal article" date="2019" name="PLoS Pathog.">
        <title>Genome sequence of the bovine parasite Schistosoma bovis Tanzania.</title>
        <authorList>
            <person name="Oey H."/>
            <person name="Zakrzewski M."/>
            <person name="Gobert G."/>
            <person name="Gravermann K."/>
            <person name="Stoye J."/>
            <person name="Jones M."/>
            <person name="Mcmanus D."/>
            <person name="Krause L."/>
        </authorList>
    </citation>
    <scope>NUCLEOTIDE SEQUENCE [LARGE SCALE GENOMIC DNA]</scope>
    <source>
        <strain evidence="5 6">TAN1997</strain>
    </source>
</reference>
<dbReference type="GO" id="GO:0005737">
    <property type="term" value="C:cytoplasm"/>
    <property type="evidence" value="ECO:0007669"/>
    <property type="project" value="TreeGrafter"/>
</dbReference>
<dbReference type="PANTHER" id="PTHR12686">
    <property type="entry name" value="3'-5' EXORIBONUCLEASE CSL4-RELATED"/>
    <property type="match status" value="1"/>
</dbReference>
<dbReference type="AlphaFoldDB" id="A0A430QEG3"/>
<evidence type="ECO:0000313" key="5">
    <source>
        <dbReference type="EMBL" id="RTG86121.1"/>
    </source>
</evidence>
<dbReference type="Pfam" id="PF10447">
    <property type="entry name" value="EXOSC1"/>
    <property type="match status" value="1"/>
</dbReference>
<dbReference type="GO" id="GO:0003723">
    <property type="term" value="F:RNA binding"/>
    <property type="evidence" value="ECO:0007669"/>
    <property type="project" value="InterPro"/>
</dbReference>
<proteinExistence type="predicted"/>
<evidence type="ECO:0000256" key="2">
    <source>
        <dbReference type="ARBA" id="ARBA00022490"/>
    </source>
</evidence>
<keyword evidence="2" id="KW-0963">Cytoplasm</keyword>
<dbReference type="Proteomes" id="UP000290809">
    <property type="component" value="Unassembled WGS sequence"/>
</dbReference>
<evidence type="ECO:0000256" key="1">
    <source>
        <dbReference type="ARBA" id="ARBA00004604"/>
    </source>
</evidence>
<evidence type="ECO:0000259" key="4">
    <source>
        <dbReference type="Pfam" id="PF10447"/>
    </source>
</evidence>
<dbReference type="GO" id="GO:0006396">
    <property type="term" value="P:RNA processing"/>
    <property type="evidence" value="ECO:0007669"/>
    <property type="project" value="InterPro"/>
</dbReference>
<dbReference type="InterPro" id="IPR019495">
    <property type="entry name" value="EXOSC1_C"/>
</dbReference>